<reference evidence="2 3" key="1">
    <citation type="submission" date="2019-08" db="EMBL/GenBank/DDBJ databases">
        <title>Ulvibacter marinistellae sp. nov., isolated from a starfish, Patiria pectinifera.</title>
        <authorList>
            <person name="Kawano K."/>
            <person name="Ushijima N."/>
            <person name="Kihara M."/>
            <person name="Itoh H."/>
        </authorList>
    </citation>
    <scope>NUCLEOTIDE SEQUENCE [LARGE SCALE GENOMIC DNA]</scope>
    <source>
        <strain evidence="2 3">KK4</strain>
    </source>
</reference>
<dbReference type="InterPro" id="IPR008969">
    <property type="entry name" value="CarboxyPept-like_regulatory"/>
</dbReference>
<sequence>MKNHFLNRISLFLLCLISFNAVAQIDIKGKVVDFTTFAGIESASIYVQNSTIGTISNADGNFALTVPQKFINDTLVISSIGFKSYKSVVKDFDASMDLFLEEDVASLDEIIIVAETRPKTGNDIVLRAIEELPETLPDSAYIQKGFLRHKERNSTEYKWLIESAITLYDDSYNSGAKKNLRINVDETRKSYDLRDVDSLYAYTAYLKNRTRNKKLRKNNLRRDTISTSSLVKAIRWNDERVNGLDKLFRGKINLIRNANESGAIFGEGLLERQQFKLDTVLVENDKKLYKIEILKGNDFVGLNTPDIYNEGFEAKGWLYIDWDTWAIKKVEYQLIAASDNQKKRSKSLFGTLLNHKLVMTYMEYEGRMYPKYIYYETPKLVNAGDRSSDQTDKEGRPTQDKEEFYYNTVQEIVFTEIIRDKDLIKEERSKQWTEDIFSPQPYHPEFWENYNVLLESKEEEKLIRDLTRRAGLFKE</sequence>
<evidence type="ECO:0000256" key="1">
    <source>
        <dbReference type="SAM" id="SignalP"/>
    </source>
</evidence>
<dbReference type="RefSeq" id="WP_151895260.1">
    <property type="nucleotide sequence ID" value="NZ_BKCF01000007.1"/>
</dbReference>
<dbReference type="Gene3D" id="2.60.40.1120">
    <property type="entry name" value="Carboxypeptidase-like, regulatory domain"/>
    <property type="match status" value="1"/>
</dbReference>
<comment type="caution">
    <text evidence="2">The sequence shown here is derived from an EMBL/GenBank/DDBJ whole genome shotgun (WGS) entry which is preliminary data.</text>
</comment>
<dbReference type="Pfam" id="PF13715">
    <property type="entry name" value="CarbopepD_reg_2"/>
    <property type="match status" value="1"/>
</dbReference>
<accession>A0A5J4G168</accession>
<dbReference type="EMBL" id="BKCF01000007">
    <property type="protein sequence ID" value="GEQ87344.1"/>
    <property type="molecule type" value="Genomic_DNA"/>
</dbReference>
<evidence type="ECO:0000313" key="3">
    <source>
        <dbReference type="Proteomes" id="UP000326994"/>
    </source>
</evidence>
<organism evidence="2 3">
    <name type="scientific">Patiriisocius marinistellae</name>
    <dbReference type="NCBI Taxonomy" id="2494560"/>
    <lineage>
        <taxon>Bacteria</taxon>
        <taxon>Pseudomonadati</taxon>
        <taxon>Bacteroidota</taxon>
        <taxon>Flavobacteriia</taxon>
        <taxon>Flavobacteriales</taxon>
        <taxon>Flavobacteriaceae</taxon>
        <taxon>Patiriisocius</taxon>
    </lineage>
</organism>
<keyword evidence="1" id="KW-0732">Signal</keyword>
<proteinExistence type="predicted"/>
<dbReference type="OrthoDB" id="1164701at2"/>
<evidence type="ECO:0000313" key="2">
    <source>
        <dbReference type="EMBL" id="GEQ87344.1"/>
    </source>
</evidence>
<feature type="signal peptide" evidence="1">
    <location>
        <begin position="1"/>
        <end position="23"/>
    </location>
</feature>
<keyword evidence="3" id="KW-1185">Reference proteome</keyword>
<dbReference type="AlphaFoldDB" id="A0A5J4G168"/>
<feature type="chain" id="PRO_5023868367" description="Carboxypeptidase-like regulatory domain-containing protein" evidence="1">
    <location>
        <begin position="24"/>
        <end position="475"/>
    </location>
</feature>
<gene>
    <name evidence="2" type="ORF">ULMS_28520</name>
</gene>
<dbReference type="SUPFAM" id="SSF49464">
    <property type="entry name" value="Carboxypeptidase regulatory domain-like"/>
    <property type="match status" value="1"/>
</dbReference>
<evidence type="ECO:0008006" key="4">
    <source>
        <dbReference type="Google" id="ProtNLM"/>
    </source>
</evidence>
<protein>
    <recommendedName>
        <fullName evidence="4">Carboxypeptidase-like regulatory domain-containing protein</fullName>
    </recommendedName>
</protein>
<dbReference type="Proteomes" id="UP000326994">
    <property type="component" value="Unassembled WGS sequence"/>
</dbReference>
<name>A0A5J4G168_9FLAO</name>